<evidence type="ECO:0000313" key="2">
    <source>
        <dbReference type="Proteomes" id="UP000823775"/>
    </source>
</evidence>
<proteinExistence type="predicted"/>
<feature type="non-terminal residue" evidence="1">
    <location>
        <position position="55"/>
    </location>
</feature>
<protein>
    <submittedName>
        <fullName evidence="1">Uncharacterized protein</fullName>
    </submittedName>
</protein>
<comment type="caution">
    <text evidence="1">The sequence shown here is derived from an EMBL/GenBank/DDBJ whole genome shotgun (WGS) entry which is preliminary data.</text>
</comment>
<dbReference type="Proteomes" id="UP000823775">
    <property type="component" value="Unassembled WGS sequence"/>
</dbReference>
<sequence length="55" mass="6486">AKWRWHGQRKLQSACRQWHDSGIAAGRCGWETRQGVAEVLARRASSWHQDWARTR</sequence>
<evidence type="ECO:0000313" key="1">
    <source>
        <dbReference type="EMBL" id="MCE3214906.1"/>
    </source>
</evidence>
<reference evidence="1 2" key="1">
    <citation type="journal article" date="2021" name="BMC Genomics">
        <title>Datura genome reveals duplications of psychoactive alkaloid biosynthetic genes and high mutation rate following tissue culture.</title>
        <authorList>
            <person name="Rajewski A."/>
            <person name="Carter-House D."/>
            <person name="Stajich J."/>
            <person name="Litt A."/>
        </authorList>
    </citation>
    <scope>NUCLEOTIDE SEQUENCE [LARGE SCALE GENOMIC DNA]</scope>
    <source>
        <strain evidence="1">AR-01</strain>
    </source>
</reference>
<accession>A0ABS8WRY7</accession>
<feature type="non-terminal residue" evidence="1">
    <location>
        <position position="1"/>
    </location>
</feature>
<name>A0ABS8WRY7_DATST</name>
<gene>
    <name evidence="1" type="ORF">HAX54_000242</name>
</gene>
<organism evidence="1 2">
    <name type="scientific">Datura stramonium</name>
    <name type="common">Jimsonweed</name>
    <name type="synonym">Common thornapple</name>
    <dbReference type="NCBI Taxonomy" id="4076"/>
    <lineage>
        <taxon>Eukaryota</taxon>
        <taxon>Viridiplantae</taxon>
        <taxon>Streptophyta</taxon>
        <taxon>Embryophyta</taxon>
        <taxon>Tracheophyta</taxon>
        <taxon>Spermatophyta</taxon>
        <taxon>Magnoliopsida</taxon>
        <taxon>eudicotyledons</taxon>
        <taxon>Gunneridae</taxon>
        <taxon>Pentapetalae</taxon>
        <taxon>asterids</taxon>
        <taxon>lamiids</taxon>
        <taxon>Solanales</taxon>
        <taxon>Solanaceae</taxon>
        <taxon>Solanoideae</taxon>
        <taxon>Datureae</taxon>
        <taxon>Datura</taxon>
    </lineage>
</organism>
<dbReference type="EMBL" id="JACEIK010010048">
    <property type="protein sequence ID" value="MCE3214906.1"/>
    <property type="molecule type" value="Genomic_DNA"/>
</dbReference>
<keyword evidence="2" id="KW-1185">Reference proteome</keyword>